<accession>A0A6A5KU14</accession>
<dbReference type="OrthoDB" id="3668300at2759"/>
<gene>
    <name evidence="1" type="ORF">BDW02DRAFT_488380</name>
</gene>
<evidence type="ECO:0000313" key="2">
    <source>
        <dbReference type="Proteomes" id="UP000800040"/>
    </source>
</evidence>
<protein>
    <submittedName>
        <fullName evidence="1">Uncharacterized protein</fullName>
    </submittedName>
</protein>
<organism evidence="1 2">
    <name type="scientific">Decorospora gaudefroyi</name>
    <dbReference type="NCBI Taxonomy" id="184978"/>
    <lineage>
        <taxon>Eukaryota</taxon>
        <taxon>Fungi</taxon>
        <taxon>Dikarya</taxon>
        <taxon>Ascomycota</taxon>
        <taxon>Pezizomycotina</taxon>
        <taxon>Dothideomycetes</taxon>
        <taxon>Pleosporomycetidae</taxon>
        <taxon>Pleosporales</taxon>
        <taxon>Pleosporineae</taxon>
        <taxon>Pleosporaceae</taxon>
        <taxon>Decorospora</taxon>
    </lineage>
</organism>
<dbReference type="EMBL" id="ML975249">
    <property type="protein sequence ID" value="KAF1838771.1"/>
    <property type="molecule type" value="Genomic_DNA"/>
</dbReference>
<keyword evidence="2" id="KW-1185">Reference proteome</keyword>
<dbReference type="Proteomes" id="UP000800040">
    <property type="component" value="Unassembled WGS sequence"/>
</dbReference>
<reference evidence="1" key="1">
    <citation type="submission" date="2020-01" db="EMBL/GenBank/DDBJ databases">
        <authorList>
            <consortium name="DOE Joint Genome Institute"/>
            <person name="Haridas S."/>
            <person name="Albert R."/>
            <person name="Binder M."/>
            <person name="Bloem J."/>
            <person name="Labutti K."/>
            <person name="Salamov A."/>
            <person name="Andreopoulos B."/>
            <person name="Baker S.E."/>
            <person name="Barry K."/>
            <person name="Bills G."/>
            <person name="Bluhm B.H."/>
            <person name="Cannon C."/>
            <person name="Castanera R."/>
            <person name="Culley D.E."/>
            <person name="Daum C."/>
            <person name="Ezra D."/>
            <person name="Gonzalez J.B."/>
            <person name="Henrissat B."/>
            <person name="Kuo A."/>
            <person name="Liang C."/>
            <person name="Lipzen A."/>
            <person name="Lutzoni F."/>
            <person name="Magnuson J."/>
            <person name="Mondo S."/>
            <person name="Nolan M."/>
            <person name="Ohm R."/>
            <person name="Pangilinan J."/>
            <person name="Park H.-J."/>
            <person name="Ramirez L."/>
            <person name="Alfaro M."/>
            <person name="Sun H."/>
            <person name="Tritt A."/>
            <person name="Yoshinaga Y."/>
            <person name="Zwiers L.-H."/>
            <person name="Turgeon B.G."/>
            <person name="Goodwin S.B."/>
            <person name="Spatafora J.W."/>
            <person name="Crous P.W."/>
            <person name="Grigoriev I.V."/>
        </authorList>
    </citation>
    <scope>NUCLEOTIDE SEQUENCE</scope>
    <source>
        <strain evidence="1">P77</strain>
    </source>
</reference>
<name>A0A6A5KU14_9PLEO</name>
<dbReference type="AlphaFoldDB" id="A0A6A5KU14"/>
<sequence>DNKHEQVWRYREEALIYGVWLAKKRRLDDAFLVLKDTEEGKQESDKVYERFQAWRR</sequence>
<evidence type="ECO:0000313" key="1">
    <source>
        <dbReference type="EMBL" id="KAF1838771.1"/>
    </source>
</evidence>
<proteinExistence type="predicted"/>
<feature type="non-terminal residue" evidence="1">
    <location>
        <position position="1"/>
    </location>
</feature>